<proteinExistence type="predicted"/>
<reference evidence="1 2" key="1">
    <citation type="journal article" date="2016" name="Genome Biol. Evol.">
        <title>Gene Family Evolution Reflects Adaptation to Soil Environmental Stressors in the Genome of the Collembolan Orchesella cincta.</title>
        <authorList>
            <person name="Faddeeva-Vakhrusheva A."/>
            <person name="Derks M.F."/>
            <person name="Anvar S.Y."/>
            <person name="Agamennone V."/>
            <person name="Suring W."/>
            <person name="Smit S."/>
            <person name="van Straalen N.M."/>
            <person name="Roelofs D."/>
        </authorList>
    </citation>
    <scope>NUCLEOTIDE SEQUENCE [LARGE SCALE GENOMIC DNA]</scope>
    <source>
        <tissue evidence="1">Mixed pool</tissue>
    </source>
</reference>
<evidence type="ECO:0000313" key="1">
    <source>
        <dbReference type="EMBL" id="ODM87248.1"/>
    </source>
</evidence>
<accession>A0A1D2M2Q3</accession>
<keyword evidence="2" id="KW-1185">Reference proteome</keyword>
<comment type="caution">
    <text evidence="1">The sequence shown here is derived from an EMBL/GenBank/DDBJ whole genome shotgun (WGS) entry which is preliminary data.</text>
</comment>
<gene>
    <name evidence="1" type="ORF">Ocin01_19434</name>
</gene>
<dbReference type="AlphaFoldDB" id="A0A1D2M2Q3"/>
<name>A0A1D2M2Q3_ORCCI</name>
<dbReference type="Proteomes" id="UP000094527">
    <property type="component" value="Unassembled WGS sequence"/>
</dbReference>
<dbReference type="EMBL" id="LJIJ01005789">
    <property type="protein sequence ID" value="ODM87248.1"/>
    <property type="molecule type" value="Genomic_DNA"/>
</dbReference>
<organism evidence="1 2">
    <name type="scientific">Orchesella cincta</name>
    <name type="common">Springtail</name>
    <name type="synonym">Podura cincta</name>
    <dbReference type="NCBI Taxonomy" id="48709"/>
    <lineage>
        <taxon>Eukaryota</taxon>
        <taxon>Metazoa</taxon>
        <taxon>Ecdysozoa</taxon>
        <taxon>Arthropoda</taxon>
        <taxon>Hexapoda</taxon>
        <taxon>Collembola</taxon>
        <taxon>Entomobryomorpha</taxon>
        <taxon>Entomobryoidea</taxon>
        <taxon>Orchesellidae</taxon>
        <taxon>Orchesellinae</taxon>
        <taxon>Orchesella</taxon>
    </lineage>
</organism>
<protein>
    <submittedName>
        <fullName evidence="1">Uncharacterized protein</fullName>
    </submittedName>
</protein>
<evidence type="ECO:0000313" key="2">
    <source>
        <dbReference type="Proteomes" id="UP000094527"/>
    </source>
</evidence>
<sequence length="28" mass="3321">MCVVSHAHETRSPEHLLWRDFLQGIRTT</sequence>